<name>A0A1S3GZD9_LINAN</name>
<dbReference type="AlphaFoldDB" id="A0A1S3GZD9"/>
<dbReference type="KEGG" id="lak:106150383"/>
<dbReference type="InParanoid" id="A0A1S3GZD9"/>
<reference evidence="3" key="1">
    <citation type="submission" date="2025-08" db="UniProtKB">
        <authorList>
            <consortium name="RefSeq"/>
        </authorList>
    </citation>
    <scope>IDENTIFICATION</scope>
    <source>
        <tissue evidence="3">Gonads</tissue>
    </source>
</reference>
<keyword evidence="2" id="KW-1185">Reference proteome</keyword>
<keyword evidence="1" id="KW-0472">Membrane</keyword>
<proteinExistence type="predicted"/>
<dbReference type="RefSeq" id="XP_013378591.1">
    <property type="nucleotide sequence ID" value="XM_013523137.1"/>
</dbReference>
<organism evidence="2 3">
    <name type="scientific">Lingula anatina</name>
    <name type="common">Brachiopod</name>
    <name type="synonym">Lingula unguis</name>
    <dbReference type="NCBI Taxonomy" id="7574"/>
    <lineage>
        <taxon>Eukaryota</taxon>
        <taxon>Metazoa</taxon>
        <taxon>Spiralia</taxon>
        <taxon>Lophotrochozoa</taxon>
        <taxon>Brachiopoda</taxon>
        <taxon>Linguliformea</taxon>
        <taxon>Lingulata</taxon>
        <taxon>Lingulida</taxon>
        <taxon>Linguloidea</taxon>
        <taxon>Lingulidae</taxon>
        <taxon>Lingula</taxon>
    </lineage>
</organism>
<dbReference type="InterPro" id="IPR015943">
    <property type="entry name" value="WD40/YVTN_repeat-like_dom_sf"/>
</dbReference>
<dbReference type="Gene3D" id="2.130.10.10">
    <property type="entry name" value="YVTN repeat-like/Quinoprotein amine dehydrogenase"/>
    <property type="match status" value="1"/>
</dbReference>
<keyword evidence="1" id="KW-0812">Transmembrane</keyword>
<dbReference type="GeneID" id="106150383"/>
<dbReference type="Proteomes" id="UP000085678">
    <property type="component" value="Unplaced"/>
</dbReference>
<keyword evidence="1" id="KW-1133">Transmembrane helix</keyword>
<feature type="transmembrane region" description="Helical" evidence="1">
    <location>
        <begin position="29"/>
        <end position="49"/>
    </location>
</feature>
<accession>A0A1S3GZD9</accession>
<evidence type="ECO:0000313" key="3">
    <source>
        <dbReference type="RefSeq" id="XP_013378591.1"/>
    </source>
</evidence>
<gene>
    <name evidence="3" type="primary">LOC106150383</name>
</gene>
<protein>
    <submittedName>
        <fullName evidence="3">Uncharacterized protein LOC106150383</fullName>
    </submittedName>
</protein>
<dbReference type="SUPFAM" id="SSF75011">
    <property type="entry name" value="3-carboxy-cis,cis-mucoante lactonizing enzyme"/>
    <property type="match status" value="1"/>
</dbReference>
<evidence type="ECO:0000313" key="2">
    <source>
        <dbReference type="Proteomes" id="UP000085678"/>
    </source>
</evidence>
<evidence type="ECO:0000256" key="1">
    <source>
        <dbReference type="SAM" id="Phobius"/>
    </source>
</evidence>
<dbReference type="OrthoDB" id="2243669at2759"/>
<sequence>MAMLIYATIMYYLRLYRLKHTSKTGYQDAFGPAVLTLFLCVAILSMLSLQSRNYLKRLEKENLIGNGFRNILHESSRCHKLNTTFPVFFEPSDVVLDPSGRYLWACSGNIVAKINIYTEVLEESIHVRGKEKYDFQGLTFTKADKPQIIYIATEFPTNRILVYDLQKRTVLDVVEMKHLLGRDPSFGGIAYSDSVWVGSGKMEKRHGTFFATSEQFIQIFTFITNNSTSELHLHPVALQSLHVHEKIGALSVYNNTLYALLDSKGVVRSWNMETSESRDFEIPTTSQLLEGIAFRWGGNISSSSDETTVFVSLNTPPQIWRLTFSQEKGFLEC</sequence>